<feature type="transmembrane region" description="Helical" evidence="1">
    <location>
        <begin position="12"/>
        <end position="34"/>
    </location>
</feature>
<dbReference type="KEGG" id="tee:Tel_00870"/>
<dbReference type="InterPro" id="IPR025746">
    <property type="entry name" value="PilX_N_dom"/>
</dbReference>
<dbReference type="Pfam" id="PF14341">
    <property type="entry name" value="PilX_N"/>
    <property type="match status" value="1"/>
</dbReference>
<protein>
    <recommendedName>
        <fullName evidence="6">Type 4 fimbrial biogenesis protein PilX N-terminal domain-containing protein</fullName>
    </recommendedName>
</protein>
<keyword evidence="1" id="KW-1133">Transmembrane helix</keyword>
<dbReference type="Pfam" id="PF13681">
    <property type="entry name" value="PilX"/>
    <property type="match status" value="1"/>
</dbReference>
<sequence>MRKQDTSLQNGQGGAALIVSLLLLLVMTIIGVTAMQTNILEEKMAGNDRDISLSLQAAEAALRAGEATIEGIVSPAAAFNGETGGHYPEGSDVNVFSDATWTADNSLEYGADIENIGTRPRYIIEFVGEIGTGTSDVNIGGYGETSGQGTLNSFLITARGTGGSDTTVTLLQSYYAKRF</sequence>
<evidence type="ECO:0000259" key="2">
    <source>
        <dbReference type="Pfam" id="PF13681"/>
    </source>
</evidence>
<name>A0A0S2T9D1_9GAMM</name>
<dbReference type="Proteomes" id="UP000055136">
    <property type="component" value="Chromosome"/>
</dbReference>
<dbReference type="STRING" id="1748243.Tel_00870"/>
<dbReference type="EMBL" id="CP013099">
    <property type="protein sequence ID" value="ALP51805.1"/>
    <property type="molecule type" value="Genomic_DNA"/>
</dbReference>
<accession>A0A0S2T9D1</accession>
<evidence type="ECO:0000256" key="1">
    <source>
        <dbReference type="SAM" id="Phobius"/>
    </source>
</evidence>
<feature type="domain" description="Type 4 fimbrial biogenesis protein PilX N-terminal" evidence="3">
    <location>
        <begin position="14"/>
        <end position="63"/>
    </location>
</feature>
<evidence type="ECO:0000259" key="3">
    <source>
        <dbReference type="Pfam" id="PF14341"/>
    </source>
</evidence>
<evidence type="ECO:0000313" key="5">
    <source>
        <dbReference type="Proteomes" id="UP000055136"/>
    </source>
</evidence>
<keyword evidence="1" id="KW-0472">Membrane</keyword>
<dbReference type="InterPro" id="IPR025205">
    <property type="entry name" value="PilX/PilW_C"/>
</dbReference>
<keyword evidence="1" id="KW-0812">Transmembrane</keyword>
<organism evidence="4 5">
    <name type="scientific">Candidatus Tenderia electrophaga</name>
    <dbReference type="NCBI Taxonomy" id="1748243"/>
    <lineage>
        <taxon>Bacteria</taxon>
        <taxon>Pseudomonadati</taxon>
        <taxon>Pseudomonadota</taxon>
        <taxon>Gammaproteobacteria</taxon>
        <taxon>Candidatus Tenderiales</taxon>
        <taxon>Candidatus Tenderiaceae</taxon>
        <taxon>Candidatus Tenderia</taxon>
    </lineage>
</organism>
<evidence type="ECO:0008006" key="6">
    <source>
        <dbReference type="Google" id="ProtNLM"/>
    </source>
</evidence>
<proteinExistence type="predicted"/>
<dbReference type="AlphaFoldDB" id="A0A0S2T9D1"/>
<keyword evidence="5" id="KW-1185">Reference proteome</keyword>
<feature type="domain" description="PilX/PilW C-terminal" evidence="2">
    <location>
        <begin position="94"/>
        <end position="177"/>
    </location>
</feature>
<reference evidence="4" key="1">
    <citation type="submission" date="2015-10" db="EMBL/GenBank/DDBJ databases">
        <title>Description of Candidatus Tenderia electrophaga gen. nov, sp. nov., an Uncultivated Electroautotroph from a Biocathode Enrichment.</title>
        <authorList>
            <person name="Eddie B.J."/>
            <person name="Malanoski A.P."/>
            <person name="Wang Z."/>
            <person name="Hall R.J."/>
            <person name="Oh S.D."/>
            <person name="Heiner C."/>
            <person name="Lin B."/>
            <person name="Strycharz-Glaven S.M."/>
        </authorList>
    </citation>
    <scope>NUCLEOTIDE SEQUENCE [LARGE SCALE GENOMIC DNA]</scope>
    <source>
        <strain evidence="4">NRL1</strain>
    </source>
</reference>
<gene>
    <name evidence="4" type="ORF">Tel_00870</name>
</gene>
<evidence type="ECO:0000313" key="4">
    <source>
        <dbReference type="EMBL" id="ALP51805.1"/>
    </source>
</evidence>